<evidence type="ECO:0000313" key="3">
    <source>
        <dbReference type="Proteomes" id="UP001198182"/>
    </source>
</evidence>
<dbReference type="Gene3D" id="1.10.260.40">
    <property type="entry name" value="lambda repressor-like DNA-binding domains"/>
    <property type="match status" value="1"/>
</dbReference>
<dbReference type="RefSeq" id="WP_308453661.1">
    <property type="nucleotide sequence ID" value="NZ_JAJEQR010000023.1"/>
</dbReference>
<protein>
    <submittedName>
        <fullName evidence="2">Helix-turn-helix domain-containing protein</fullName>
    </submittedName>
</protein>
<dbReference type="Pfam" id="PF13560">
    <property type="entry name" value="HTH_31"/>
    <property type="match status" value="1"/>
</dbReference>
<proteinExistence type="predicted"/>
<gene>
    <name evidence="2" type="ORF">LKD81_09055</name>
</gene>
<evidence type="ECO:0000313" key="2">
    <source>
        <dbReference type="EMBL" id="MCC2231137.1"/>
    </source>
</evidence>
<dbReference type="InterPro" id="IPR001387">
    <property type="entry name" value="Cro/C1-type_HTH"/>
</dbReference>
<dbReference type="AlphaFoldDB" id="A0AAE3E9Q9"/>
<evidence type="ECO:0000259" key="1">
    <source>
        <dbReference type="PROSITE" id="PS50943"/>
    </source>
</evidence>
<comment type="caution">
    <text evidence="2">The sequence shown here is derived from an EMBL/GenBank/DDBJ whole genome shotgun (WGS) entry which is preliminary data.</text>
</comment>
<name>A0AAE3E9Q9_9FIRM</name>
<organism evidence="2 3">
    <name type="scientific">Hominifimenecus microfluidus</name>
    <dbReference type="NCBI Taxonomy" id="2885348"/>
    <lineage>
        <taxon>Bacteria</taxon>
        <taxon>Bacillati</taxon>
        <taxon>Bacillota</taxon>
        <taxon>Clostridia</taxon>
        <taxon>Lachnospirales</taxon>
        <taxon>Lachnospiraceae</taxon>
        <taxon>Hominifimenecus</taxon>
    </lineage>
</organism>
<dbReference type="PROSITE" id="PS50943">
    <property type="entry name" value="HTH_CROC1"/>
    <property type="match status" value="1"/>
</dbReference>
<dbReference type="SUPFAM" id="SSF47413">
    <property type="entry name" value="lambda repressor-like DNA-binding domains"/>
    <property type="match status" value="1"/>
</dbReference>
<dbReference type="SMART" id="SM00530">
    <property type="entry name" value="HTH_XRE"/>
    <property type="match status" value="1"/>
</dbReference>
<feature type="domain" description="HTH cro/C1-type" evidence="1">
    <location>
        <begin position="13"/>
        <end position="67"/>
    </location>
</feature>
<dbReference type="InterPro" id="IPR010982">
    <property type="entry name" value="Lambda_DNA-bd_dom_sf"/>
</dbReference>
<dbReference type="Proteomes" id="UP001198182">
    <property type="component" value="Unassembled WGS sequence"/>
</dbReference>
<reference evidence="2" key="1">
    <citation type="submission" date="2021-10" db="EMBL/GenBank/DDBJ databases">
        <title>Anaerobic single-cell dispensing facilitates the cultivation of human gut bacteria.</title>
        <authorList>
            <person name="Afrizal A."/>
        </authorList>
    </citation>
    <scope>NUCLEOTIDE SEQUENCE</scope>
    <source>
        <strain evidence="2">CLA-AA-H215</strain>
    </source>
</reference>
<dbReference type="CDD" id="cd00093">
    <property type="entry name" value="HTH_XRE"/>
    <property type="match status" value="1"/>
</dbReference>
<dbReference type="GO" id="GO:0003677">
    <property type="term" value="F:DNA binding"/>
    <property type="evidence" value="ECO:0007669"/>
    <property type="project" value="InterPro"/>
</dbReference>
<dbReference type="EMBL" id="JAJEQR010000023">
    <property type="protein sequence ID" value="MCC2231137.1"/>
    <property type="molecule type" value="Genomic_DNA"/>
</dbReference>
<sequence length="113" mass="12967">MIEIDYLKVGQHLKKLRSELGITQDQVAKDLGCTVAFVSNVEHNRAKMNLRVITYYAELCSVSVDSILAAGRRGVCLSEQSQWLDQEALDVFHMFPEEEQLRLIKTLRMWAPE</sequence>
<keyword evidence="3" id="KW-1185">Reference proteome</keyword>
<accession>A0AAE3E9Q9</accession>